<dbReference type="AlphaFoldDB" id="C3YR38"/>
<evidence type="ECO:0000313" key="1">
    <source>
        <dbReference type="EMBL" id="EEN57280.1"/>
    </source>
</evidence>
<gene>
    <name evidence="1" type="ORF">BRAFLDRAFT_95045</name>
</gene>
<protein>
    <submittedName>
        <fullName evidence="1">Uncharacterized protein</fullName>
    </submittedName>
</protein>
<proteinExistence type="predicted"/>
<sequence>MTLKVHKSAVPSSPVTWFGSDRDRLYGFNPLLGVRSCLRHACDRRWRAEVGHASTAPTRRSAFTWLPTKSCYRVSPDLPGLTGARSAGFRKGSAGFRETASVRFRRYHIRNSSERMEFTMSSRAGARGIRLL</sequence>
<reference evidence="1" key="1">
    <citation type="journal article" date="2008" name="Nature">
        <title>The amphioxus genome and the evolution of the chordate karyotype.</title>
        <authorList>
            <consortium name="US DOE Joint Genome Institute (JGI-PGF)"/>
            <person name="Putnam N.H."/>
            <person name="Butts T."/>
            <person name="Ferrier D.E.K."/>
            <person name="Furlong R.F."/>
            <person name="Hellsten U."/>
            <person name="Kawashima T."/>
            <person name="Robinson-Rechavi M."/>
            <person name="Shoguchi E."/>
            <person name="Terry A."/>
            <person name="Yu J.-K."/>
            <person name="Benito-Gutierrez E.L."/>
            <person name="Dubchak I."/>
            <person name="Garcia-Fernandez J."/>
            <person name="Gibson-Brown J.J."/>
            <person name="Grigoriev I.V."/>
            <person name="Horton A.C."/>
            <person name="de Jong P.J."/>
            <person name="Jurka J."/>
            <person name="Kapitonov V.V."/>
            <person name="Kohara Y."/>
            <person name="Kuroki Y."/>
            <person name="Lindquist E."/>
            <person name="Lucas S."/>
            <person name="Osoegawa K."/>
            <person name="Pennacchio L.A."/>
            <person name="Salamov A.A."/>
            <person name="Satou Y."/>
            <person name="Sauka-Spengler T."/>
            <person name="Schmutz J."/>
            <person name="Shin-I T."/>
            <person name="Toyoda A."/>
            <person name="Bronner-Fraser M."/>
            <person name="Fujiyama A."/>
            <person name="Holland L.Z."/>
            <person name="Holland P.W.H."/>
            <person name="Satoh N."/>
            <person name="Rokhsar D.S."/>
        </authorList>
    </citation>
    <scope>NUCLEOTIDE SEQUENCE [LARGE SCALE GENOMIC DNA]</scope>
    <source>
        <strain evidence="1">S238N-H82</strain>
        <tissue evidence="1">Testes</tissue>
    </source>
</reference>
<organism>
    <name type="scientific">Branchiostoma floridae</name>
    <name type="common">Florida lancelet</name>
    <name type="synonym">Amphioxus</name>
    <dbReference type="NCBI Taxonomy" id="7739"/>
    <lineage>
        <taxon>Eukaryota</taxon>
        <taxon>Metazoa</taxon>
        <taxon>Chordata</taxon>
        <taxon>Cephalochordata</taxon>
        <taxon>Leptocardii</taxon>
        <taxon>Amphioxiformes</taxon>
        <taxon>Branchiostomatidae</taxon>
        <taxon>Branchiostoma</taxon>
    </lineage>
</organism>
<name>C3YR38_BRAFL</name>
<dbReference type="EMBL" id="GG666545">
    <property type="protein sequence ID" value="EEN57280.1"/>
    <property type="molecule type" value="Genomic_DNA"/>
</dbReference>
<dbReference type="InParanoid" id="C3YR38"/>
<accession>C3YR38</accession>